<organism evidence="1">
    <name type="scientific">marine sediment metagenome</name>
    <dbReference type="NCBI Taxonomy" id="412755"/>
    <lineage>
        <taxon>unclassified sequences</taxon>
        <taxon>metagenomes</taxon>
        <taxon>ecological metagenomes</taxon>
    </lineage>
</organism>
<gene>
    <name evidence="1" type="ORF">S06H3_25371</name>
</gene>
<comment type="caution">
    <text evidence="1">The sequence shown here is derived from an EMBL/GenBank/DDBJ whole genome shotgun (WGS) entry which is preliminary data.</text>
</comment>
<accession>X1N2E7</accession>
<protein>
    <submittedName>
        <fullName evidence="1">Uncharacterized protein</fullName>
    </submittedName>
</protein>
<dbReference type="AlphaFoldDB" id="X1N2E7"/>
<name>X1N2E7_9ZZZZ</name>
<dbReference type="EMBL" id="BARV01014602">
    <property type="protein sequence ID" value="GAI21010.1"/>
    <property type="molecule type" value="Genomic_DNA"/>
</dbReference>
<sequence length="51" mass="5756">MNKYINLDKKGRGLIVNPDMDDNNSIVENIVALVKKLLIGFLRNSFSLFSS</sequence>
<proteinExistence type="predicted"/>
<reference evidence="1" key="1">
    <citation type="journal article" date="2014" name="Front. Microbiol.">
        <title>High frequency of phylogenetically diverse reductive dehalogenase-homologous genes in deep subseafloor sedimentary metagenomes.</title>
        <authorList>
            <person name="Kawai M."/>
            <person name="Futagami T."/>
            <person name="Toyoda A."/>
            <person name="Takaki Y."/>
            <person name="Nishi S."/>
            <person name="Hori S."/>
            <person name="Arai W."/>
            <person name="Tsubouchi T."/>
            <person name="Morono Y."/>
            <person name="Uchiyama I."/>
            <person name="Ito T."/>
            <person name="Fujiyama A."/>
            <person name="Inagaki F."/>
            <person name="Takami H."/>
        </authorList>
    </citation>
    <scope>NUCLEOTIDE SEQUENCE</scope>
    <source>
        <strain evidence="1">Expedition CK06-06</strain>
    </source>
</reference>
<evidence type="ECO:0000313" key="1">
    <source>
        <dbReference type="EMBL" id="GAI21010.1"/>
    </source>
</evidence>